<dbReference type="GO" id="GO:0016740">
    <property type="term" value="F:transferase activity"/>
    <property type="evidence" value="ECO:0007669"/>
    <property type="project" value="UniProtKB-KW"/>
</dbReference>
<name>A0A1I7BUM3_9FLAO</name>
<gene>
    <name evidence="2" type="ORF">SAMN05216474_3097</name>
</gene>
<dbReference type="PANTHER" id="PTHR45431">
    <property type="entry name" value="RHODANESE-LIKE DOMAIN-CONTAINING PROTEIN 15, CHLOROPLASTIC"/>
    <property type="match status" value="1"/>
</dbReference>
<keyword evidence="2" id="KW-0808">Transferase</keyword>
<dbReference type="Gene3D" id="3.40.250.10">
    <property type="entry name" value="Rhodanese-like domain"/>
    <property type="match status" value="1"/>
</dbReference>
<dbReference type="AlphaFoldDB" id="A0A1I7BUM3"/>
<dbReference type="OrthoDB" id="9808735at2"/>
<dbReference type="Proteomes" id="UP000236454">
    <property type="component" value="Unassembled WGS sequence"/>
</dbReference>
<dbReference type="STRING" id="477690.SAMN05216474_3097"/>
<evidence type="ECO:0000259" key="1">
    <source>
        <dbReference type="PROSITE" id="PS50206"/>
    </source>
</evidence>
<dbReference type="CDD" id="cd00158">
    <property type="entry name" value="RHOD"/>
    <property type="match status" value="1"/>
</dbReference>
<accession>A0A1I7BUM3</accession>
<dbReference type="Pfam" id="PF00581">
    <property type="entry name" value="Rhodanese"/>
    <property type="match status" value="1"/>
</dbReference>
<dbReference type="InterPro" id="IPR001763">
    <property type="entry name" value="Rhodanese-like_dom"/>
</dbReference>
<protein>
    <submittedName>
        <fullName evidence="2">Rhodanese-related sulfurtransferase</fullName>
    </submittedName>
</protein>
<reference evidence="2 3" key="1">
    <citation type="submission" date="2016-10" db="EMBL/GenBank/DDBJ databases">
        <authorList>
            <person name="de Groot N.N."/>
        </authorList>
    </citation>
    <scope>NUCLEOTIDE SEQUENCE [LARGE SCALE GENOMIC DNA]</scope>
    <source>
        <strain evidence="2 3">CGMCC 1.7005</strain>
    </source>
</reference>
<proteinExistence type="predicted"/>
<evidence type="ECO:0000313" key="2">
    <source>
        <dbReference type="EMBL" id="SFT90849.1"/>
    </source>
</evidence>
<keyword evidence="3" id="KW-1185">Reference proteome</keyword>
<organism evidence="2 3">
    <name type="scientific">Lishizhenia tianjinensis</name>
    <dbReference type="NCBI Taxonomy" id="477690"/>
    <lineage>
        <taxon>Bacteria</taxon>
        <taxon>Pseudomonadati</taxon>
        <taxon>Bacteroidota</taxon>
        <taxon>Flavobacteriia</taxon>
        <taxon>Flavobacteriales</taxon>
        <taxon>Crocinitomicaceae</taxon>
        <taxon>Lishizhenia</taxon>
    </lineage>
</organism>
<dbReference type="InterPro" id="IPR052367">
    <property type="entry name" value="Thiosulfate_ST/Rhodanese-like"/>
</dbReference>
<dbReference type="PANTHER" id="PTHR45431:SF3">
    <property type="entry name" value="RHODANESE-LIKE DOMAIN-CONTAINING PROTEIN 15, CHLOROPLASTIC"/>
    <property type="match status" value="1"/>
</dbReference>
<evidence type="ECO:0000313" key="3">
    <source>
        <dbReference type="Proteomes" id="UP000236454"/>
    </source>
</evidence>
<sequence>MMPITESMVRVQQQLNYNTNRMKKIIVLGALFGLVACGEASKKEVVVKEEVKVVNGDTTISRTTETVDAGSATSGEQKEINIRIVGPNEFVEIAATEKGQVIDVRTAAEFEGGHLEGAQNLDFLNGDFQAALQNMDKSAPVLVYCQSGGRSAKARTMLEEAGFENIVEMEGGYRNYTLVQEANSKH</sequence>
<dbReference type="SUPFAM" id="SSF52821">
    <property type="entry name" value="Rhodanese/Cell cycle control phosphatase"/>
    <property type="match status" value="1"/>
</dbReference>
<dbReference type="PROSITE" id="PS50206">
    <property type="entry name" value="RHODANESE_3"/>
    <property type="match status" value="1"/>
</dbReference>
<feature type="domain" description="Rhodanese" evidence="1">
    <location>
        <begin position="95"/>
        <end position="182"/>
    </location>
</feature>
<dbReference type="SMART" id="SM00450">
    <property type="entry name" value="RHOD"/>
    <property type="match status" value="1"/>
</dbReference>
<dbReference type="EMBL" id="FPAS01000007">
    <property type="protein sequence ID" value="SFT90849.1"/>
    <property type="molecule type" value="Genomic_DNA"/>
</dbReference>
<dbReference type="InterPro" id="IPR036873">
    <property type="entry name" value="Rhodanese-like_dom_sf"/>
</dbReference>